<evidence type="ECO:0000256" key="4">
    <source>
        <dbReference type="ARBA" id="ARBA00012944"/>
    </source>
</evidence>
<comment type="subcellular location">
    <subcellularLocation>
        <location evidence="2 18">Mitochondrion inner membrane</location>
        <topology evidence="2 18">Multi-pass membrane protein</topology>
    </subcellularLocation>
</comment>
<keyword evidence="11 18" id="KW-0249">Electron transport</keyword>
<evidence type="ECO:0000256" key="5">
    <source>
        <dbReference type="ARBA" id="ARBA00021008"/>
    </source>
</evidence>
<accession>W5R4N7</accession>
<evidence type="ECO:0000256" key="14">
    <source>
        <dbReference type="ARBA" id="ARBA00023075"/>
    </source>
</evidence>
<comment type="function">
    <text evidence="1">Core subunit of the mitochondrial membrane respiratory chain NADH dehydrogenase (Complex I) that is believed to belong to the minimal assembly required for catalysis. Complex I functions in the transfer of electrons from NADH to the respiratory chain. The immediate electron acceptor for the enzyme is believed to be ubiquinone.</text>
</comment>
<dbReference type="GO" id="GO:0008137">
    <property type="term" value="F:NADH dehydrogenase (ubiquinone) activity"/>
    <property type="evidence" value="ECO:0007669"/>
    <property type="project" value="UniProtKB-EC"/>
</dbReference>
<dbReference type="AlphaFoldDB" id="W5R4N7"/>
<dbReference type="Pfam" id="PF00361">
    <property type="entry name" value="Proton_antipo_M"/>
    <property type="match status" value="1"/>
</dbReference>
<proteinExistence type="inferred from homology"/>
<keyword evidence="12 18" id="KW-1133">Transmembrane helix</keyword>
<dbReference type="GO" id="GO:0006120">
    <property type="term" value="P:mitochondrial electron transport, NADH to ubiquinone"/>
    <property type="evidence" value="ECO:0007669"/>
    <property type="project" value="InterPro"/>
</dbReference>
<dbReference type="InterPro" id="IPR050175">
    <property type="entry name" value="Complex_I_Subunit_2"/>
</dbReference>
<evidence type="ECO:0000256" key="8">
    <source>
        <dbReference type="ARBA" id="ARBA00022692"/>
    </source>
</evidence>
<dbReference type="EMBL" id="KC688690">
    <property type="protein sequence ID" value="AGL11932.1"/>
    <property type="molecule type" value="Genomic_DNA"/>
</dbReference>
<keyword evidence="13 18" id="KW-0520">NAD</keyword>
<feature type="transmembrane region" description="Helical" evidence="18">
    <location>
        <begin position="50"/>
        <end position="70"/>
    </location>
</feature>
<evidence type="ECO:0000256" key="11">
    <source>
        <dbReference type="ARBA" id="ARBA00022982"/>
    </source>
</evidence>
<keyword evidence="14 18" id="KW-0830">Ubiquinone</keyword>
<comment type="similarity">
    <text evidence="3 18">Belongs to the complex I subunit 2 family.</text>
</comment>
<evidence type="ECO:0000259" key="19">
    <source>
        <dbReference type="Pfam" id="PF00361"/>
    </source>
</evidence>
<evidence type="ECO:0000256" key="15">
    <source>
        <dbReference type="ARBA" id="ARBA00023128"/>
    </source>
</evidence>
<reference evidence="20" key="1">
    <citation type="submission" date="2013-02" db="EMBL/GenBank/DDBJ databases">
        <title>Variation between mitochondrial genomes of Ricinulei.</title>
        <authorList>
            <person name="Fahrein K."/>
            <person name="Podsiadlowski L."/>
            <person name="Talarico G."/>
        </authorList>
    </citation>
    <scope>NUCLEOTIDE SEQUENCE</scope>
</reference>
<evidence type="ECO:0000256" key="7">
    <source>
        <dbReference type="ARBA" id="ARBA00022660"/>
    </source>
</evidence>
<feature type="transmembrane region" description="Helical" evidence="18">
    <location>
        <begin position="6"/>
        <end position="29"/>
    </location>
</feature>
<keyword evidence="16 18" id="KW-0472">Membrane</keyword>
<geneLocation type="mitochondrion" evidence="20"/>
<keyword evidence="15 18" id="KW-0496">Mitochondrion</keyword>
<evidence type="ECO:0000256" key="18">
    <source>
        <dbReference type="RuleBase" id="RU003403"/>
    </source>
</evidence>
<dbReference type="GO" id="GO:0005743">
    <property type="term" value="C:mitochondrial inner membrane"/>
    <property type="evidence" value="ECO:0007669"/>
    <property type="project" value="UniProtKB-SubCell"/>
</dbReference>
<dbReference type="PRINTS" id="PR01436">
    <property type="entry name" value="NADHDHGNASE2"/>
</dbReference>
<comment type="catalytic activity">
    <reaction evidence="17 18">
        <text>a ubiquinone + NADH + 5 H(+)(in) = a ubiquinol + NAD(+) + 4 H(+)(out)</text>
        <dbReference type="Rhea" id="RHEA:29091"/>
        <dbReference type="Rhea" id="RHEA-COMP:9565"/>
        <dbReference type="Rhea" id="RHEA-COMP:9566"/>
        <dbReference type="ChEBI" id="CHEBI:15378"/>
        <dbReference type="ChEBI" id="CHEBI:16389"/>
        <dbReference type="ChEBI" id="CHEBI:17976"/>
        <dbReference type="ChEBI" id="CHEBI:57540"/>
        <dbReference type="ChEBI" id="CHEBI:57945"/>
        <dbReference type="EC" id="7.1.1.2"/>
    </reaction>
</comment>
<evidence type="ECO:0000256" key="17">
    <source>
        <dbReference type="ARBA" id="ARBA00049551"/>
    </source>
</evidence>
<evidence type="ECO:0000256" key="10">
    <source>
        <dbReference type="ARBA" id="ARBA00022967"/>
    </source>
</evidence>
<feature type="transmembrane region" description="Helical" evidence="18">
    <location>
        <begin position="125"/>
        <end position="148"/>
    </location>
</feature>
<evidence type="ECO:0000256" key="2">
    <source>
        <dbReference type="ARBA" id="ARBA00004448"/>
    </source>
</evidence>
<evidence type="ECO:0000256" key="9">
    <source>
        <dbReference type="ARBA" id="ARBA00022792"/>
    </source>
</evidence>
<keyword evidence="10 18" id="KW-1278">Translocase</keyword>
<comment type="function">
    <text evidence="18">Core subunit of the mitochondrial membrane respiratory chain NADH dehydrogenase (Complex I) which catalyzes electron transfer from NADH through the respiratory chain, using ubiquinone as an electron acceptor. Essential for the catalytic activity and assembly of complex I.</text>
</comment>
<keyword evidence="9 18" id="KW-0999">Mitochondrion inner membrane</keyword>
<dbReference type="EC" id="7.1.1.2" evidence="4 18"/>
<feature type="transmembrane region" description="Helical" evidence="18">
    <location>
        <begin position="185"/>
        <end position="203"/>
    </location>
</feature>
<name>W5R4N7_9ARAC</name>
<feature type="transmembrane region" description="Helical" evidence="18">
    <location>
        <begin position="82"/>
        <end position="104"/>
    </location>
</feature>
<evidence type="ECO:0000256" key="12">
    <source>
        <dbReference type="ARBA" id="ARBA00022989"/>
    </source>
</evidence>
<organism evidence="20">
    <name type="scientific">Cryptocellus narino</name>
    <dbReference type="NCBI Taxonomy" id="1329480"/>
    <lineage>
        <taxon>Eukaryota</taxon>
        <taxon>Metazoa</taxon>
        <taxon>Ecdysozoa</taxon>
        <taxon>Arthropoda</taxon>
        <taxon>Chelicerata</taxon>
        <taxon>Arachnida</taxon>
        <taxon>Ricinulei</taxon>
        <taxon>Ricinoididae</taxon>
        <taxon>Cryptocellus</taxon>
    </lineage>
</organism>
<feature type="domain" description="NADH:quinone oxidoreductase/Mrp antiporter transmembrane" evidence="19">
    <location>
        <begin position="19"/>
        <end position="268"/>
    </location>
</feature>
<evidence type="ECO:0000256" key="3">
    <source>
        <dbReference type="ARBA" id="ARBA00007012"/>
    </source>
</evidence>
<evidence type="ECO:0000313" key="20">
    <source>
        <dbReference type="EMBL" id="AGL11932.1"/>
    </source>
</evidence>
<feature type="transmembrane region" description="Helical" evidence="18">
    <location>
        <begin position="297"/>
        <end position="314"/>
    </location>
</feature>
<feature type="transmembrane region" description="Helical" evidence="18">
    <location>
        <begin position="254"/>
        <end position="276"/>
    </location>
</feature>
<dbReference type="PANTHER" id="PTHR46552">
    <property type="entry name" value="NADH-UBIQUINONE OXIDOREDUCTASE CHAIN 2"/>
    <property type="match status" value="1"/>
</dbReference>
<sequence>MSNLIMSTMILSIIMIISSNSWFQTWISFEINMLTFIGWTLHEKHHEAMIKYFLVQAMGSSLFIASSLLISPSIDLPEGSHIIYVLPAMAILIKIGSAPFHLWYPEVMSMINWSQCMMLTTGQKLGPLFIVYQLNTNVTLFALASSIMGSVSSLNQTSLRKLMAFSSISHNGWMLMCISLQIHMWVWYFLIYSIINISIMNILNKMKLSFINQIKTKSTTSKLSLIISILALSGLPPTIGFMPKWSIICKITLISTMASFILIFSSLIIMFAYMNMIYNSLFNTHQDETMLKINNKLPLSWYFLTTLPLIPLILV</sequence>
<dbReference type="InterPro" id="IPR001750">
    <property type="entry name" value="ND/Mrp_TM"/>
</dbReference>
<keyword evidence="6" id="KW-0813">Transport</keyword>
<dbReference type="InterPro" id="IPR003917">
    <property type="entry name" value="NADH_UbQ_OxRdtase_chain2"/>
</dbReference>
<evidence type="ECO:0000256" key="16">
    <source>
        <dbReference type="ARBA" id="ARBA00023136"/>
    </source>
</evidence>
<evidence type="ECO:0000256" key="1">
    <source>
        <dbReference type="ARBA" id="ARBA00003257"/>
    </source>
</evidence>
<protein>
    <recommendedName>
        <fullName evidence="5 18">NADH-ubiquinone oxidoreductase chain 2</fullName>
        <ecNumber evidence="4 18">7.1.1.2</ecNumber>
    </recommendedName>
</protein>
<gene>
    <name evidence="20" type="primary">NAD2</name>
</gene>
<evidence type="ECO:0000256" key="6">
    <source>
        <dbReference type="ARBA" id="ARBA00022448"/>
    </source>
</evidence>
<dbReference type="PANTHER" id="PTHR46552:SF1">
    <property type="entry name" value="NADH-UBIQUINONE OXIDOREDUCTASE CHAIN 2"/>
    <property type="match status" value="1"/>
</dbReference>
<keyword evidence="7 18" id="KW-0679">Respiratory chain</keyword>
<evidence type="ECO:0000256" key="13">
    <source>
        <dbReference type="ARBA" id="ARBA00023027"/>
    </source>
</evidence>
<keyword evidence="8 18" id="KW-0812">Transmembrane</keyword>
<feature type="transmembrane region" description="Helical" evidence="18">
    <location>
        <begin position="223"/>
        <end position="242"/>
    </location>
</feature>